<dbReference type="InterPro" id="IPR051054">
    <property type="entry name" value="SorC_transcr_regulators"/>
</dbReference>
<dbReference type="EMBL" id="LZEY01000006">
    <property type="protein sequence ID" value="OBU12362.1"/>
    <property type="molecule type" value="Genomic_DNA"/>
</dbReference>
<protein>
    <submittedName>
        <fullName evidence="8">Transcriptional regulator LsrR</fullName>
    </submittedName>
</protein>
<evidence type="ECO:0000256" key="2">
    <source>
        <dbReference type="ARBA" id="ARBA00023015"/>
    </source>
</evidence>
<dbReference type="Gene3D" id="1.10.10.10">
    <property type="entry name" value="Winged helix-like DNA-binding domain superfamily/Winged helix DNA-binding domain"/>
    <property type="match status" value="1"/>
</dbReference>
<dbReference type="STRING" id="368603.AYY16_04470"/>
<dbReference type="EMBL" id="LZEX01000001">
    <property type="protein sequence ID" value="OBU11301.1"/>
    <property type="molecule type" value="Genomic_DNA"/>
</dbReference>
<feature type="domain" description="Sugar-binding" evidence="6">
    <location>
        <begin position="64"/>
        <end position="312"/>
    </location>
</feature>
<dbReference type="SUPFAM" id="SSF100950">
    <property type="entry name" value="NagB/RpiA/CoA transferase-like"/>
    <property type="match status" value="1"/>
</dbReference>
<dbReference type="RefSeq" id="WP_067399885.1">
    <property type="nucleotide sequence ID" value="NZ_LZEX01000001.1"/>
</dbReference>
<keyword evidence="10" id="KW-1185">Reference proteome</keyword>
<evidence type="ECO:0000256" key="4">
    <source>
        <dbReference type="ARBA" id="ARBA00023163"/>
    </source>
</evidence>
<evidence type="ECO:0000256" key="3">
    <source>
        <dbReference type="ARBA" id="ARBA00023125"/>
    </source>
</evidence>
<comment type="caution">
    <text evidence="8">The sequence shown here is derived from an EMBL/GenBank/DDBJ whole genome shotgun (WGS) entry which is preliminary data.</text>
</comment>
<evidence type="ECO:0000259" key="5">
    <source>
        <dbReference type="Pfam" id="PF00325"/>
    </source>
</evidence>
<accession>A0A1B8HS57</accession>
<keyword evidence="4" id="KW-0804">Transcription</keyword>
<organism evidence="8 10">
    <name type="scientific">Morganella psychrotolerans</name>
    <dbReference type="NCBI Taxonomy" id="368603"/>
    <lineage>
        <taxon>Bacteria</taxon>
        <taxon>Pseudomonadati</taxon>
        <taxon>Pseudomonadota</taxon>
        <taxon>Gammaproteobacteria</taxon>
        <taxon>Enterobacterales</taxon>
        <taxon>Morganellaceae</taxon>
        <taxon>Morganella</taxon>
    </lineage>
</organism>
<dbReference type="AlphaFoldDB" id="A0A1B8HS57"/>
<dbReference type="OrthoDB" id="7065657at2"/>
<feature type="domain" description="HTH crp-type" evidence="5">
    <location>
        <begin position="28"/>
        <end position="57"/>
    </location>
</feature>
<evidence type="ECO:0000256" key="1">
    <source>
        <dbReference type="ARBA" id="ARBA00010466"/>
    </source>
</evidence>
<dbReference type="NCBIfam" id="NF011947">
    <property type="entry name" value="PRK15418.1"/>
    <property type="match status" value="1"/>
</dbReference>
<comment type="similarity">
    <text evidence="1">Belongs to the SorC transcriptional regulatory family.</text>
</comment>
<dbReference type="GO" id="GO:0030246">
    <property type="term" value="F:carbohydrate binding"/>
    <property type="evidence" value="ECO:0007669"/>
    <property type="project" value="InterPro"/>
</dbReference>
<dbReference type="InterPro" id="IPR037171">
    <property type="entry name" value="NagB/RpiA_transferase-like"/>
</dbReference>
<dbReference type="GO" id="GO:0006355">
    <property type="term" value="P:regulation of DNA-templated transcription"/>
    <property type="evidence" value="ECO:0007669"/>
    <property type="project" value="InterPro"/>
</dbReference>
<dbReference type="Gene3D" id="3.40.50.1360">
    <property type="match status" value="1"/>
</dbReference>
<evidence type="ECO:0000313" key="8">
    <source>
        <dbReference type="EMBL" id="OBU12362.1"/>
    </source>
</evidence>
<dbReference type="InterPro" id="IPR012318">
    <property type="entry name" value="HTH_CRP"/>
</dbReference>
<keyword evidence="2" id="KW-0805">Transcription regulation</keyword>
<proteinExistence type="inferred from homology"/>
<sequence length="316" mass="33864">MDYDASGLSMNEEELLARIAWFYYHDGLTQGDIGDLLGLTRLKVSRLLEKGRQSGVIRVQINSRFEGCLELEDILKKRFSLKQIRILPSLNGPELHSRLGVAGAHLLMSQLTPGQLLAVGFGEAAMATLQHLSGFVSSQQIRLVTLSGGVGQYMTGIGQLDANCPVSIIPAPLRASNATVAATFRRERSVQDVLMAACAADIAVVGLGAVNQKQDATIMRSGYISSGEQLMLGRRGAVGDILGYFIGREGEMTDDVEMHRELIGITPAELKNIPTVVGVAGGEEKAEVIVAALLGGYINALVTDEQTARVMLTLLT</sequence>
<gene>
    <name evidence="7" type="ORF">AYY17_00655</name>
    <name evidence="8" type="ORF">AYY18_15655</name>
</gene>
<evidence type="ECO:0000313" key="10">
    <source>
        <dbReference type="Proteomes" id="UP000092377"/>
    </source>
</evidence>
<dbReference type="Pfam" id="PF04198">
    <property type="entry name" value="Sugar-bind"/>
    <property type="match status" value="1"/>
</dbReference>
<dbReference type="InterPro" id="IPR007324">
    <property type="entry name" value="Sugar-bd_dom_put"/>
</dbReference>
<keyword evidence="3" id="KW-0238">DNA-binding</keyword>
<name>A0A1B8HS57_9GAMM</name>
<evidence type="ECO:0000313" key="9">
    <source>
        <dbReference type="Proteomes" id="UP000092247"/>
    </source>
</evidence>
<evidence type="ECO:0000259" key="6">
    <source>
        <dbReference type="Pfam" id="PF04198"/>
    </source>
</evidence>
<evidence type="ECO:0000313" key="7">
    <source>
        <dbReference type="EMBL" id="OBU11301.1"/>
    </source>
</evidence>
<dbReference type="InterPro" id="IPR036388">
    <property type="entry name" value="WH-like_DNA-bd_sf"/>
</dbReference>
<dbReference type="Pfam" id="PF00325">
    <property type="entry name" value="Crp"/>
    <property type="match status" value="1"/>
</dbReference>
<dbReference type="Proteomes" id="UP000092247">
    <property type="component" value="Unassembled WGS sequence"/>
</dbReference>
<reference evidence="8 9" key="2">
    <citation type="submission" date="2016-06" db="EMBL/GenBank/DDBJ databases">
        <authorList>
            <person name="Kjaerup R.B."/>
            <person name="Dalgaard T.S."/>
            <person name="Juul-Madsen H.R."/>
        </authorList>
    </citation>
    <scope>NUCLEOTIDE SEQUENCE [LARGE SCALE GENOMIC DNA]</scope>
    <source>
        <strain evidence="8">GCSL-Mp20</strain>
        <strain evidence="7 9">GCSL-Mp3</strain>
    </source>
</reference>
<dbReference type="PANTHER" id="PTHR34294">
    <property type="entry name" value="TRANSCRIPTIONAL REGULATOR-RELATED"/>
    <property type="match status" value="1"/>
</dbReference>
<reference evidence="10" key="1">
    <citation type="submission" date="2016-06" db="EMBL/GenBank/DDBJ databases">
        <authorList>
            <person name="Butler K."/>
        </authorList>
    </citation>
    <scope>NUCLEOTIDE SEQUENCE [LARGE SCALE GENOMIC DNA]</scope>
    <source>
        <strain evidence="10">GCSL-Mp20</strain>
    </source>
</reference>
<dbReference type="Proteomes" id="UP000092377">
    <property type="component" value="Unassembled WGS sequence"/>
</dbReference>
<dbReference type="PANTHER" id="PTHR34294:SF1">
    <property type="entry name" value="TRANSCRIPTIONAL REGULATOR LSRR"/>
    <property type="match status" value="1"/>
</dbReference>
<dbReference type="GO" id="GO:0003677">
    <property type="term" value="F:DNA binding"/>
    <property type="evidence" value="ECO:0007669"/>
    <property type="project" value="UniProtKB-KW"/>
</dbReference>